<dbReference type="PANTHER" id="PTHR33751:SF11">
    <property type="entry name" value="BLL4483 PROTEIN"/>
    <property type="match status" value="1"/>
</dbReference>
<feature type="binding site" description="covalent" evidence="4">
    <location>
        <position position="52"/>
    </location>
    <ligand>
        <name>heme c</name>
        <dbReference type="ChEBI" id="CHEBI:61717"/>
        <label>1</label>
    </ligand>
</feature>
<dbReference type="Pfam" id="PF00034">
    <property type="entry name" value="Cytochrom_C"/>
    <property type="match status" value="2"/>
</dbReference>
<evidence type="ECO:0000256" key="1">
    <source>
        <dbReference type="ARBA" id="ARBA00022617"/>
    </source>
</evidence>
<dbReference type="GO" id="GO:0009055">
    <property type="term" value="F:electron transfer activity"/>
    <property type="evidence" value="ECO:0007669"/>
    <property type="project" value="InterPro"/>
</dbReference>
<keyword evidence="6" id="KW-0732">Signal</keyword>
<name>A0A7X3G0Q0_9BURK</name>
<comment type="caution">
    <text evidence="8">The sequence shown here is derived from an EMBL/GenBank/DDBJ whole genome shotgun (WGS) entry which is preliminary data.</text>
</comment>
<evidence type="ECO:0000313" key="8">
    <source>
        <dbReference type="EMBL" id="MVW61541.1"/>
    </source>
</evidence>
<feature type="binding site" description="axial binding residue" evidence="5">
    <location>
        <position position="196"/>
    </location>
    <ligand>
        <name>heme c</name>
        <dbReference type="ChEBI" id="CHEBI:61717"/>
        <label>2</label>
    </ligand>
    <ligandPart>
        <name>Fe</name>
        <dbReference type="ChEBI" id="CHEBI:18248"/>
    </ligandPart>
</feature>
<dbReference type="Gene3D" id="1.10.760.10">
    <property type="entry name" value="Cytochrome c-like domain"/>
    <property type="match status" value="2"/>
</dbReference>
<dbReference type="PROSITE" id="PS51007">
    <property type="entry name" value="CYTC"/>
    <property type="match status" value="2"/>
</dbReference>
<keyword evidence="3 5" id="KW-0408">Iron</keyword>
<accession>A0A7X3G0Q0</accession>
<dbReference type="InterPro" id="IPR036909">
    <property type="entry name" value="Cyt_c-like_dom_sf"/>
</dbReference>
<feature type="binding site" description="covalent" evidence="4">
    <location>
        <position position="153"/>
    </location>
    <ligand>
        <name>heme c</name>
        <dbReference type="ChEBI" id="CHEBI:61717"/>
        <label>2</label>
    </ligand>
</feature>
<dbReference type="SUPFAM" id="SSF46626">
    <property type="entry name" value="Cytochrome c"/>
    <property type="match status" value="2"/>
</dbReference>
<evidence type="ECO:0000256" key="5">
    <source>
        <dbReference type="PIRSR" id="PIRSR000005-2"/>
    </source>
</evidence>
<feature type="binding site" description="covalent" evidence="4">
    <location>
        <position position="49"/>
    </location>
    <ligand>
        <name>heme c</name>
        <dbReference type="ChEBI" id="CHEBI:61717"/>
        <label>1</label>
    </ligand>
</feature>
<evidence type="ECO:0000256" key="6">
    <source>
        <dbReference type="SAM" id="SignalP"/>
    </source>
</evidence>
<dbReference type="InterPro" id="IPR050597">
    <property type="entry name" value="Cytochrome_c_Oxidase_Subunit"/>
</dbReference>
<organism evidence="8 9">
    <name type="scientific">Massilia cellulosiltytica</name>
    <dbReference type="NCBI Taxonomy" id="2683234"/>
    <lineage>
        <taxon>Bacteria</taxon>
        <taxon>Pseudomonadati</taxon>
        <taxon>Pseudomonadota</taxon>
        <taxon>Betaproteobacteria</taxon>
        <taxon>Burkholderiales</taxon>
        <taxon>Oxalobacteraceae</taxon>
        <taxon>Telluria group</taxon>
        <taxon>Massilia</taxon>
    </lineage>
</organism>
<evidence type="ECO:0000259" key="7">
    <source>
        <dbReference type="PROSITE" id="PS51007"/>
    </source>
</evidence>
<feature type="binding site" description="axial binding residue" evidence="5">
    <location>
        <position position="93"/>
    </location>
    <ligand>
        <name>heme c</name>
        <dbReference type="ChEBI" id="CHEBI:61717"/>
        <label>1</label>
    </ligand>
    <ligandPart>
        <name>Fe</name>
        <dbReference type="ChEBI" id="CHEBI:18248"/>
    </ligandPart>
</feature>
<keyword evidence="9" id="KW-1185">Reference proteome</keyword>
<dbReference type="InterPro" id="IPR024167">
    <property type="entry name" value="Cytochrome_c4-like"/>
</dbReference>
<protein>
    <submittedName>
        <fullName evidence="8">C-type cytochrome</fullName>
    </submittedName>
</protein>
<feature type="binding site" description="covalent" evidence="4">
    <location>
        <position position="150"/>
    </location>
    <ligand>
        <name>heme c</name>
        <dbReference type="ChEBI" id="CHEBI:61717"/>
        <label>2</label>
    </ligand>
</feature>
<keyword evidence="2 5" id="KW-0479">Metal-binding</keyword>
<comment type="PTM">
    <text evidence="4">Binds 2 heme c groups covalently per subunit.</text>
</comment>
<feature type="signal peptide" evidence="6">
    <location>
        <begin position="1"/>
        <end position="28"/>
    </location>
</feature>
<feature type="domain" description="Cytochrome c" evidence="7">
    <location>
        <begin position="131"/>
        <end position="219"/>
    </location>
</feature>
<reference evidence="8 9" key="1">
    <citation type="submission" date="2019-12" db="EMBL/GenBank/DDBJ databases">
        <authorList>
            <person name="Li C."/>
            <person name="Zhao J."/>
        </authorList>
    </citation>
    <scope>NUCLEOTIDE SEQUENCE [LARGE SCALE GENOMIC DNA]</scope>
    <source>
        <strain evidence="8 9">NEAU-DD11</strain>
    </source>
</reference>
<evidence type="ECO:0000256" key="4">
    <source>
        <dbReference type="PIRSR" id="PIRSR000005-1"/>
    </source>
</evidence>
<dbReference type="GO" id="GO:0005506">
    <property type="term" value="F:iron ion binding"/>
    <property type="evidence" value="ECO:0007669"/>
    <property type="project" value="InterPro"/>
</dbReference>
<dbReference type="Proteomes" id="UP000443353">
    <property type="component" value="Unassembled WGS sequence"/>
</dbReference>
<dbReference type="GO" id="GO:0042597">
    <property type="term" value="C:periplasmic space"/>
    <property type="evidence" value="ECO:0007669"/>
    <property type="project" value="InterPro"/>
</dbReference>
<dbReference type="PANTHER" id="PTHR33751">
    <property type="entry name" value="CBB3-TYPE CYTOCHROME C OXIDASE SUBUNIT FIXP"/>
    <property type="match status" value="1"/>
</dbReference>
<gene>
    <name evidence="8" type="ORF">GPY61_16545</name>
</gene>
<evidence type="ECO:0000256" key="2">
    <source>
        <dbReference type="ARBA" id="ARBA00022723"/>
    </source>
</evidence>
<keyword evidence="1 4" id="KW-0349">Heme</keyword>
<feature type="binding site" description="axial binding residue" evidence="5">
    <location>
        <position position="154"/>
    </location>
    <ligand>
        <name>heme c</name>
        <dbReference type="ChEBI" id="CHEBI:61717"/>
        <label>2</label>
    </ligand>
    <ligandPart>
        <name>Fe</name>
        <dbReference type="ChEBI" id="CHEBI:18248"/>
    </ligandPart>
</feature>
<proteinExistence type="predicted"/>
<feature type="binding site" description="axial binding residue" evidence="5">
    <location>
        <position position="53"/>
    </location>
    <ligand>
        <name>heme c</name>
        <dbReference type="ChEBI" id="CHEBI:61717"/>
        <label>1</label>
    </ligand>
    <ligandPart>
        <name>Fe</name>
        <dbReference type="ChEBI" id="CHEBI:18248"/>
    </ligandPart>
</feature>
<dbReference type="PIRSF" id="PIRSF000005">
    <property type="entry name" value="Cytochrome_c4"/>
    <property type="match status" value="1"/>
</dbReference>
<evidence type="ECO:0000313" key="9">
    <source>
        <dbReference type="Proteomes" id="UP000443353"/>
    </source>
</evidence>
<feature type="domain" description="Cytochrome c" evidence="7">
    <location>
        <begin position="29"/>
        <end position="116"/>
    </location>
</feature>
<dbReference type="RefSeq" id="WP_160409541.1">
    <property type="nucleotide sequence ID" value="NZ_WSES01000005.1"/>
</dbReference>
<feature type="chain" id="PRO_5030988331" evidence="6">
    <location>
        <begin position="29"/>
        <end position="230"/>
    </location>
</feature>
<evidence type="ECO:0000256" key="3">
    <source>
        <dbReference type="ARBA" id="ARBA00023004"/>
    </source>
</evidence>
<dbReference type="AlphaFoldDB" id="A0A7X3G0Q0"/>
<dbReference type="EMBL" id="WSES01000005">
    <property type="protein sequence ID" value="MVW61541.1"/>
    <property type="molecule type" value="Genomic_DNA"/>
</dbReference>
<sequence>MERRHGTRGTWGYAACLVLAGTPVMAVAQQAADGGAIAAKGTAGGAAACVACHGVNGEGNPAAGFPRLAGLPPAYLVVQLGSFATGKRQNPVMSPIAKQLSVAEQKAVAAYYGAMAGPPAIRNQDDNPKHTDTGAWLAVRGRWEDNLPACLQCHGPGGTGVGPAFPALAGQSSAYIVAQLHAFKDGTRPGGPLNLMKAVAAKLSGADIDAVSNHFGGAVAPAGGPAREAK</sequence>
<dbReference type="GO" id="GO:0020037">
    <property type="term" value="F:heme binding"/>
    <property type="evidence" value="ECO:0007669"/>
    <property type="project" value="InterPro"/>
</dbReference>
<dbReference type="InterPro" id="IPR009056">
    <property type="entry name" value="Cyt_c-like_dom"/>
</dbReference>